<keyword evidence="3" id="KW-1185">Reference proteome</keyword>
<dbReference type="OrthoDB" id="4500473at2759"/>
<sequence>MKTWFLPPDFTFTPDGSLQLGSVITHPGRPTNVLASPRTDPSIQLPEIQVITEKNHSHSNEVSRTGGVSLFAKFIEFASGSVSYETNRRNLLQYGTVDHEVRSLVAPFSKDFLTSLVSLDAVKEHIESGLYGKRPVYLVSGLRVTNESFTVTKEKGSGNQAEVSASGPTGPVPIEVGGSLSGGVERTKVDSYETAPGIVFAYRLHVIRPRSNKSTQSEMFSSSKAFWSDRAESEPMEVLDVTLDVVGDDFEEEEIRFDQDDLGDGEYCLHQS</sequence>
<evidence type="ECO:0000256" key="1">
    <source>
        <dbReference type="SAM" id="MobiDB-lite"/>
    </source>
</evidence>
<dbReference type="Proteomes" id="UP000277212">
    <property type="component" value="Unassembled WGS sequence"/>
</dbReference>
<feature type="compositionally biased region" description="Polar residues" evidence="1">
    <location>
        <begin position="153"/>
        <end position="167"/>
    </location>
</feature>
<dbReference type="EMBL" id="NKUJ01000209">
    <property type="protein sequence ID" value="RMJ10261.1"/>
    <property type="molecule type" value="Genomic_DNA"/>
</dbReference>
<dbReference type="STRING" id="2010991.A0A3M2RY80"/>
<accession>A0A3M2RY80</accession>
<organism evidence="2 3">
    <name type="scientific">Fusarium kuroshium</name>
    <dbReference type="NCBI Taxonomy" id="2010991"/>
    <lineage>
        <taxon>Eukaryota</taxon>
        <taxon>Fungi</taxon>
        <taxon>Dikarya</taxon>
        <taxon>Ascomycota</taxon>
        <taxon>Pezizomycotina</taxon>
        <taxon>Sordariomycetes</taxon>
        <taxon>Hypocreomycetidae</taxon>
        <taxon>Hypocreales</taxon>
        <taxon>Nectriaceae</taxon>
        <taxon>Fusarium</taxon>
        <taxon>Fusarium solani species complex</taxon>
    </lineage>
</organism>
<dbReference type="AlphaFoldDB" id="A0A3M2RY80"/>
<reference evidence="2 3" key="1">
    <citation type="submission" date="2017-06" db="EMBL/GenBank/DDBJ databases">
        <title>Comparative genomic analysis of Ambrosia Fusariam Clade fungi.</title>
        <authorList>
            <person name="Stajich J.E."/>
            <person name="Carrillo J."/>
            <person name="Kijimoto T."/>
            <person name="Eskalen A."/>
            <person name="O'Donnell K."/>
            <person name="Kasson M."/>
        </authorList>
    </citation>
    <scope>NUCLEOTIDE SEQUENCE [LARGE SCALE GENOMIC DNA]</scope>
    <source>
        <strain evidence="2">UCR3666</strain>
    </source>
</reference>
<name>A0A3M2RY80_9HYPO</name>
<comment type="caution">
    <text evidence="2">The sequence shown here is derived from an EMBL/GenBank/DDBJ whole genome shotgun (WGS) entry which is preliminary data.</text>
</comment>
<protein>
    <submittedName>
        <fullName evidence="2">Uncharacterized protein</fullName>
    </submittedName>
</protein>
<feature type="region of interest" description="Disordered" evidence="1">
    <location>
        <begin position="153"/>
        <end position="173"/>
    </location>
</feature>
<proteinExistence type="predicted"/>
<evidence type="ECO:0000313" key="2">
    <source>
        <dbReference type="EMBL" id="RMJ10261.1"/>
    </source>
</evidence>
<gene>
    <name evidence="2" type="ORF">CDV36_010109</name>
</gene>
<evidence type="ECO:0000313" key="3">
    <source>
        <dbReference type="Proteomes" id="UP000277212"/>
    </source>
</evidence>